<gene>
    <name evidence="1" type="ORF">HF086_000253</name>
</gene>
<accession>A0A922SDP5</accession>
<dbReference type="Proteomes" id="UP000814243">
    <property type="component" value="Unassembled WGS sequence"/>
</dbReference>
<protein>
    <submittedName>
        <fullName evidence="1">Uncharacterized protein</fullName>
    </submittedName>
</protein>
<dbReference type="AlphaFoldDB" id="A0A922SDP5"/>
<dbReference type="EMBL" id="JACEFF010000611">
    <property type="protein sequence ID" value="KAH9634427.1"/>
    <property type="molecule type" value="Genomic_DNA"/>
</dbReference>
<comment type="caution">
    <text evidence="1">The sequence shown here is derived from an EMBL/GenBank/DDBJ whole genome shotgun (WGS) entry which is preliminary data.</text>
</comment>
<reference evidence="1" key="1">
    <citation type="journal article" date="2021" name="G3 (Bethesda)">
        <title>Genome and transcriptome analysis of the beet armyworm Spodoptera exigua reveals targets for pest control. .</title>
        <authorList>
            <person name="Simon S."/>
            <person name="Breeschoten T."/>
            <person name="Jansen H.J."/>
            <person name="Dirks R.P."/>
            <person name="Schranz M.E."/>
            <person name="Ros V.I.D."/>
        </authorList>
    </citation>
    <scope>NUCLEOTIDE SEQUENCE</scope>
    <source>
        <strain evidence="1">TB_SE_WUR_2020</strain>
    </source>
</reference>
<evidence type="ECO:0000313" key="2">
    <source>
        <dbReference type="Proteomes" id="UP000814243"/>
    </source>
</evidence>
<organism evidence="1 2">
    <name type="scientific">Spodoptera exigua</name>
    <name type="common">Beet armyworm</name>
    <name type="synonym">Noctua fulgens</name>
    <dbReference type="NCBI Taxonomy" id="7107"/>
    <lineage>
        <taxon>Eukaryota</taxon>
        <taxon>Metazoa</taxon>
        <taxon>Ecdysozoa</taxon>
        <taxon>Arthropoda</taxon>
        <taxon>Hexapoda</taxon>
        <taxon>Insecta</taxon>
        <taxon>Pterygota</taxon>
        <taxon>Neoptera</taxon>
        <taxon>Endopterygota</taxon>
        <taxon>Lepidoptera</taxon>
        <taxon>Glossata</taxon>
        <taxon>Ditrysia</taxon>
        <taxon>Noctuoidea</taxon>
        <taxon>Noctuidae</taxon>
        <taxon>Amphipyrinae</taxon>
        <taxon>Spodoptera</taxon>
    </lineage>
</organism>
<proteinExistence type="predicted"/>
<sequence length="142" mass="16654">MDRMYAPLPPANMLRQDHIIPPTSSPHHLPGCLFSHRNERNTYQIRNITPLHRKWSSRGLLDGDVGDLLTVQHDKVQKKITDLFPLPRVTLNELTSKTPDPIFDIHYKQNTVAPKGRKKVVQNNDWTCTYTFVWPEKKKFEW</sequence>
<name>A0A922SDP5_SPOEX</name>
<evidence type="ECO:0000313" key="1">
    <source>
        <dbReference type="EMBL" id="KAH9634427.1"/>
    </source>
</evidence>